<feature type="region of interest" description="Disordered" evidence="4">
    <location>
        <begin position="1881"/>
        <end position="1901"/>
    </location>
</feature>
<dbReference type="InterPro" id="IPR053159">
    <property type="entry name" value="Hybrid_Histidine_Kinase"/>
</dbReference>
<feature type="domain" description="Protein kinase" evidence="5">
    <location>
        <begin position="7"/>
        <end position="266"/>
    </location>
</feature>
<gene>
    <name evidence="7" type="ORF">QHF89_28160</name>
</gene>
<comment type="catalytic activity">
    <reaction evidence="1">
        <text>ATP + protein L-histidine = ADP + protein N-phospho-L-histidine.</text>
        <dbReference type="EC" id="2.7.13.3"/>
    </reaction>
</comment>
<dbReference type="RefSeq" id="WP_284721024.1">
    <property type="nucleotide sequence ID" value="NZ_JARZHI010000029.1"/>
</dbReference>
<dbReference type="InterPro" id="IPR003018">
    <property type="entry name" value="GAF"/>
</dbReference>
<dbReference type="CDD" id="cd00082">
    <property type="entry name" value="HisKA"/>
    <property type="match status" value="1"/>
</dbReference>
<evidence type="ECO:0000256" key="2">
    <source>
        <dbReference type="ARBA" id="ARBA00012438"/>
    </source>
</evidence>
<sequence>MKDASPFEITQTLHEGRGTLVLRGVRTADHLPVILKVLDPRRSRPRDLERLKREYEIGRQLDLPTLVRPLALETHEGMPALVLEDFGGQSLDHFLGAPLPIERFLDLAVHIAAAVGALHRRGVIHKDLKPQNILVNTSTGQLKLAGFGLAVCSSRERQAARSPSLIEGSLPYLAPEQTGRMNRAIDSRADLYALGVTFYEMLAGRLPFEAADPLEWVHCHIARIPQPPGTWVPELPEALSALVMKLLAKMADDRYQTARGLAHDLERCLSEWRAKGRLEPFVLAEHDVSGRFEIPHKLYGRGEEIAALLRGFERVVGTGSPELVLVSGYSGIGKSALVRQLCKPIVRERGFFVSGKFDRYKRDIPYSTIVQVVRELVLEILAESEERIAPFRERLMGALGINAQLIVDVIPQVELVIGRQPPVAELPPLEAQNRFRIVFRHFIGVFARKEHPLALFLDDLQWADPASLALLEDLVAHAETGHLLVIGAYRDNEVTPLHPLVLTLRNVRNAGARVSDIVLGPLSRVHLAALVSDMLHCRPEEAAPLLDLVHEKTAGNPFFTIQFLTALHDERLIEFDERASAWQWDVAKIRAKGFTDNVVELMVGKLARLPARTQEALKQLACLGSTTDVAVLSAVSGRSEQASHEDLWEAVRGGLVLWMDGAYSFLHDRVQEAAYSLIPEEQRPEVHLRIGRLLLAKLPEEVIAERVFDIANQLNHGVALITDPREKETLCRLDFQAGRRAKASIAYASAQSYLAQATPLLAADAWRTQYEETFALYMERSECEYLVGNFQRADELFDLIFQNARSNLDRARVYRLRIRLYQVSGRYADGVTVALEALRLFCVTLPASNEEIQAAVEAENRGISASLRGHRIADLLDAPVVSDPDGRVLIGLLVDSIPCAYNARPEMFALHVVQALSFSLRYGNAEETCFAYCAYGIMLASVFGDIPSAYEFSEMSLRLNEKFNDAKLKGRLLFMHGGHIHSWRRPIATSVPIMEQAFLACLEVGDLVFAGLATVLTVWLVLETGSPLDEVLRVAQKYLAFARESHNDAVFHTIQLEQQFVASLQGPTLEPANLDDRACDEAESLALITGATFGCGIAFYHVMKHVAAFTDGRYREALDSAARAATMLGAVMAQPIEATHHFYHALTLTALYPQAPAPQQREFACTLERGLQKLKLWADNCPENYLNRYALVSAEVARIEGRDLDAERLYEEATRSARENGFVHIEALAYELASRFYRARGFVLFADTYLREARACYARWGADGKVRQIDQQHSRLLEPRLPAPTATFAVRSEQFDLLSVTKASQTISGEILFDKLVRTLLTVVLEQGGAQRGCLILCRNGCSSIEAEASLEERGAATKLLESQQISSSLVPVSIVTYALRTKERVLLEDAAEAAKYASDPYVARVKPRSLLCLPILQQTEVVGLLYLENNLLAGAFTPDRLVALSLLATQAAISLEKVQLLRKEQAARAAAEAAERRAMFLAEAGAVLSESLDYQETLTRLAGLCVQSISDWCVIDIVEGGEIRRIAGAHKDPTKASLLEELQRRYPPRWDSPHGASRVLRTGAPLLVPELSDDVIRGLVVNEEHLKVSLALGARSSMIVPLVAHGQTLGALSVVSGAPGRRYVRADLALVEEVARRAAMAIDNARLYCKARDAVRVRDEFLTVASHELNTPVTSLRLTLQSLDRSIRGSRSGDMQAMAKLVERALRQGTRLARLNKALVDVSQLHGGRLPLEPENVDLATLFRHALDQLKPELSQARCSVHIQDGPQVVGHWDPDRIEQILTNLLSNAIKFGAGKPIEVVWGEEGGLARIVVEDHGIGIDPARQERIFECFERAASENYGGLGLGLYLSRRIAEAHGGSLRVQSQPGVGSSFTLELPRVGRPAPWSDAPRHNDEGGAPA</sequence>
<evidence type="ECO:0000256" key="1">
    <source>
        <dbReference type="ARBA" id="ARBA00000085"/>
    </source>
</evidence>
<dbReference type="Pfam" id="PF02518">
    <property type="entry name" value="HATPase_c"/>
    <property type="match status" value="1"/>
</dbReference>
<keyword evidence="8" id="KW-1185">Reference proteome</keyword>
<dbReference type="InterPro" id="IPR000719">
    <property type="entry name" value="Prot_kinase_dom"/>
</dbReference>
<protein>
    <recommendedName>
        <fullName evidence="2">histidine kinase</fullName>
        <ecNumber evidence="2">2.7.13.3</ecNumber>
    </recommendedName>
</protein>
<dbReference type="SUPFAM" id="SSF55781">
    <property type="entry name" value="GAF domain-like"/>
    <property type="match status" value="2"/>
</dbReference>
<dbReference type="InterPro" id="IPR003594">
    <property type="entry name" value="HATPase_dom"/>
</dbReference>
<evidence type="ECO:0000256" key="4">
    <source>
        <dbReference type="SAM" id="MobiDB-lite"/>
    </source>
</evidence>
<dbReference type="InterPro" id="IPR036097">
    <property type="entry name" value="HisK_dim/P_sf"/>
</dbReference>
<evidence type="ECO:0000259" key="5">
    <source>
        <dbReference type="PROSITE" id="PS50011"/>
    </source>
</evidence>
<dbReference type="InterPro" id="IPR011009">
    <property type="entry name" value="Kinase-like_dom_sf"/>
</dbReference>
<evidence type="ECO:0000313" key="8">
    <source>
        <dbReference type="Proteomes" id="UP001160301"/>
    </source>
</evidence>
<dbReference type="SUPFAM" id="SSF55874">
    <property type="entry name" value="ATPase domain of HSP90 chaperone/DNA topoisomerase II/histidine kinase"/>
    <property type="match status" value="1"/>
</dbReference>
<dbReference type="InterPro" id="IPR005467">
    <property type="entry name" value="His_kinase_dom"/>
</dbReference>
<dbReference type="Gene3D" id="3.40.50.300">
    <property type="entry name" value="P-loop containing nucleotide triphosphate hydrolases"/>
    <property type="match status" value="1"/>
</dbReference>
<name>A0ABT6NYL4_9BACT</name>
<dbReference type="InterPro" id="IPR029016">
    <property type="entry name" value="GAF-like_dom_sf"/>
</dbReference>
<dbReference type="InterPro" id="IPR003661">
    <property type="entry name" value="HisK_dim/P_dom"/>
</dbReference>
<dbReference type="Pfam" id="PF13191">
    <property type="entry name" value="AAA_16"/>
    <property type="match status" value="1"/>
</dbReference>
<dbReference type="EMBL" id="JARZHI010000029">
    <property type="protein sequence ID" value="MDI1433404.1"/>
    <property type="molecule type" value="Genomic_DNA"/>
</dbReference>
<accession>A0ABT6NYL4</accession>
<dbReference type="PANTHER" id="PTHR43642">
    <property type="entry name" value="HYBRID SIGNAL TRANSDUCTION HISTIDINE KINASE G"/>
    <property type="match status" value="1"/>
</dbReference>
<dbReference type="Gene3D" id="1.10.287.130">
    <property type="match status" value="1"/>
</dbReference>
<dbReference type="CDD" id="cd00075">
    <property type="entry name" value="HATPase"/>
    <property type="match status" value="1"/>
</dbReference>
<dbReference type="PROSITE" id="PS50109">
    <property type="entry name" value="HIS_KIN"/>
    <property type="match status" value="1"/>
</dbReference>
<dbReference type="InterPro" id="IPR041664">
    <property type="entry name" value="AAA_16"/>
</dbReference>
<dbReference type="InterPro" id="IPR004358">
    <property type="entry name" value="Sig_transdc_His_kin-like_C"/>
</dbReference>
<dbReference type="EC" id="2.7.13.3" evidence="2"/>
<dbReference type="InterPro" id="IPR036890">
    <property type="entry name" value="HATPase_C_sf"/>
</dbReference>
<organism evidence="7 8">
    <name type="scientific">Polyangium sorediatum</name>
    <dbReference type="NCBI Taxonomy" id="889274"/>
    <lineage>
        <taxon>Bacteria</taxon>
        <taxon>Pseudomonadati</taxon>
        <taxon>Myxococcota</taxon>
        <taxon>Polyangia</taxon>
        <taxon>Polyangiales</taxon>
        <taxon>Polyangiaceae</taxon>
        <taxon>Polyangium</taxon>
    </lineage>
</organism>
<comment type="caution">
    <text evidence="7">The sequence shown here is derived from an EMBL/GenBank/DDBJ whole genome shotgun (WGS) entry which is preliminary data.</text>
</comment>
<dbReference type="Proteomes" id="UP001160301">
    <property type="component" value="Unassembled WGS sequence"/>
</dbReference>
<dbReference type="Pfam" id="PF00512">
    <property type="entry name" value="HisKA"/>
    <property type="match status" value="1"/>
</dbReference>
<dbReference type="InterPro" id="IPR027417">
    <property type="entry name" value="P-loop_NTPase"/>
</dbReference>
<dbReference type="SUPFAM" id="SSF52540">
    <property type="entry name" value="P-loop containing nucleoside triphosphate hydrolases"/>
    <property type="match status" value="1"/>
</dbReference>
<feature type="domain" description="Histidine kinase" evidence="6">
    <location>
        <begin position="1665"/>
        <end position="1882"/>
    </location>
</feature>
<dbReference type="SUPFAM" id="SSF47384">
    <property type="entry name" value="Homodimeric domain of signal transducing histidine kinase"/>
    <property type="match status" value="1"/>
</dbReference>
<dbReference type="Pfam" id="PF01590">
    <property type="entry name" value="GAF"/>
    <property type="match status" value="2"/>
</dbReference>
<dbReference type="SMART" id="SM00065">
    <property type="entry name" value="GAF"/>
    <property type="match status" value="2"/>
</dbReference>
<evidence type="ECO:0000259" key="6">
    <source>
        <dbReference type="PROSITE" id="PS50109"/>
    </source>
</evidence>
<dbReference type="CDD" id="cd14014">
    <property type="entry name" value="STKc_PknB_like"/>
    <property type="match status" value="1"/>
</dbReference>
<dbReference type="Gene3D" id="3.30.565.10">
    <property type="entry name" value="Histidine kinase-like ATPase, C-terminal domain"/>
    <property type="match status" value="1"/>
</dbReference>
<dbReference type="SUPFAM" id="SSF56112">
    <property type="entry name" value="Protein kinase-like (PK-like)"/>
    <property type="match status" value="1"/>
</dbReference>
<evidence type="ECO:0000313" key="7">
    <source>
        <dbReference type="EMBL" id="MDI1433404.1"/>
    </source>
</evidence>
<dbReference type="PROSITE" id="PS50011">
    <property type="entry name" value="PROTEIN_KINASE_DOM"/>
    <property type="match status" value="1"/>
</dbReference>
<dbReference type="SMART" id="SM00388">
    <property type="entry name" value="HisKA"/>
    <property type="match status" value="1"/>
</dbReference>
<dbReference type="InterPro" id="IPR008271">
    <property type="entry name" value="Ser/Thr_kinase_AS"/>
</dbReference>
<reference evidence="7 8" key="1">
    <citation type="submission" date="2023-04" db="EMBL/GenBank/DDBJ databases">
        <title>The genome sequence of Polyangium sorediatum DSM14670.</title>
        <authorList>
            <person name="Zhang X."/>
        </authorList>
    </citation>
    <scope>NUCLEOTIDE SEQUENCE [LARGE SCALE GENOMIC DNA]</scope>
    <source>
        <strain evidence="7 8">DSM 14670</strain>
    </source>
</reference>
<dbReference type="PANTHER" id="PTHR43642:SF1">
    <property type="entry name" value="HYBRID SIGNAL TRANSDUCTION HISTIDINE KINASE G"/>
    <property type="match status" value="1"/>
</dbReference>
<dbReference type="Gene3D" id="1.10.510.10">
    <property type="entry name" value="Transferase(Phosphotransferase) domain 1"/>
    <property type="match status" value="1"/>
</dbReference>
<keyword evidence="3" id="KW-0597">Phosphoprotein</keyword>
<dbReference type="Gene3D" id="3.30.450.40">
    <property type="match status" value="2"/>
</dbReference>
<dbReference type="PRINTS" id="PR00344">
    <property type="entry name" value="BCTRLSENSOR"/>
</dbReference>
<evidence type="ECO:0000256" key="3">
    <source>
        <dbReference type="ARBA" id="ARBA00022553"/>
    </source>
</evidence>
<dbReference type="PROSITE" id="PS00108">
    <property type="entry name" value="PROTEIN_KINASE_ST"/>
    <property type="match status" value="1"/>
</dbReference>
<proteinExistence type="predicted"/>
<feature type="compositionally biased region" description="Basic and acidic residues" evidence="4">
    <location>
        <begin position="1890"/>
        <end position="1901"/>
    </location>
</feature>
<dbReference type="Pfam" id="PF00069">
    <property type="entry name" value="Pkinase"/>
    <property type="match status" value="1"/>
</dbReference>
<dbReference type="SMART" id="SM00220">
    <property type="entry name" value="S_TKc"/>
    <property type="match status" value="1"/>
</dbReference>
<dbReference type="SMART" id="SM00387">
    <property type="entry name" value="HATPase_c"/>
    <property type="match status" value="1"/>
</dbReference>